<keyword evidence="4" id="KW-1185">Reference proteome</keyword>
<sequence length="336" mass="36422">MNIKKLLITACLLMSTNVMALCPDGTSFDQNLGFCANGVDAFGPFTNDMVDDCISAGGGSACTNTYQYNVQGTTIDVLRWSESFTNNLRGDNDCPTGTVRSSTYGGHCFENVNNGSNNVYGNFSQTEVDACNRLNGGTACYTNRWGSSFYLSVKAEIANPSAAAVPYYNQLNNYYDPYGTCSVTSLAMITDMSGFTNPSVTGRSPDYLYEELGGVLQTVPSLANGYNTMAIRAGSSKRANSKTNGTFAELQQALASGKVAIVHGWFTNPGHIMVVTSYDGTHYTVNDPFGKWNQQKWGSYNSYVSGEGQKYAKAAFEYAINDNGQGNDLWLHIFDK</sequence>
<organism evidence="3 4">
    <name type="scientific">Psychrosphaera aquimarina</name>
    <dbReference type="NCBI Taxonomy" id="2044854"/>
    <lineage>
        <taxon>Bacteria</taxon>
        <taxon>Pseudomonadati</taxon>
        <taxon>Pseudomonadota</taxon>
        <taxon>Gammaproteobacteria</taxon>
        <taxon>Alteromonadales</taxon>
        <taxon>Pseudoalteromonadaceae</taxon>
        <taxon>Psychrosphaera</taxon>
    </lineage>
</organism>
<dbReference type="EMBL" id="JAWCUA010000007">
    <property type="protein sequence ID" value="MDU0113232.1"/>
    <property type="molecule type" value="Genomic_DNA"/>
</dbReference>
<dbReference type="Gene3D" id="3.90.70.10">
    <property type="entry name" value="Cysteine proteinases"/>
    <property type="match status" value="1"/>
</dbReference>
<dbReference type="Proteomes" id="UP001257914">
    <property type="component" value="Unassembled WGS sequence"/>
</dbReference>
<feature type="domain" description="Peptidase C39-like" evidence="2">
    <location>
        <begin position="164"/>
        <end position="288"/>
    </location>
</feature>
<evidence type="ECO:0000313" key="3">
    <source>
        <dbReference type="EMBL" id="MDU0113232.1"/>
    </source>
</evidence>
<reference evidence="3 4" key="1">
    <citation type="submission" date="2023-10" db="EMBL/GenBank/DDBJ databases">
        <title>Psychrosphaera aquimaarina strain SW33 isolated from seawater.</title>
        <authorList>
            <person name="Bayburt H."/>
            <person name="Kim J.M."/>
            <person name="Choi B.J."/>
            <person name="Jeon C.O."/>
        </authorList>
    </citation>
    <scope>NUCLEOTIDE SEQUENCE [LARGE SCALE GENOMIC DNA]</scope>
    <source>
        <strain evidence="3 4">KCTC 52743</strain>
    </source>
</reference>
<keyword evidence="1" id="KW-0732">Signal</keyword>
<comment type="caution">
    <text evidence="3">The sequence shown here is derived from an EMBL/GenBank/DDBJ whole genome shotgun (WGS) entry which is preliminary data.</text>
</comment>
<proteinExistence type="predicted"/>
<dbReference type="Pfam" id="PF13529">
    <property type="entry name" value="Peptidase_C39_2"/>
    <property type="match status" value="1"/>
</dbReference>
<evidence type="ECO:0000313" key="4">
    <source>
        <dbReference type="Proteomes" id="UP001257914"/>
    </source>
</evidence>
<gene>
    <name evidence="3" type="ORF">RT723_09530</name>
</gene>
<feature type="signal peptide" evidence="1">
    <location>
        <begin position="1"/>
        <end position="20"/>
    </location>
</feature>
<evidence type="ECO:0000259" key="2">
    <source>
        <dbReference type="Pfam" id="PF13529"/>
    </source>
</evidence>
<dbReference type="InterPro" id="IPR039564">
    <property type="entry name" value="Peptidase_C39-like"/>
</dbReference>
<evidence type="ECO:0000256" key="1">
    <source>
        <dbReference type="SAM" id="SignalP"/>
    </source>
</evidence>
<accession>A0ABU3R175</accession>
<dbReference type="RefSeq" id="WP_315946832.1">
    <property type="nucleotide sequence ID" value="NZ_JAWCUA010000007.1"/>
</dbReference>
<protein>
    <submittedName>
        <fullName evidence="3">C39 family peptidase</fullName>
    </submittedName>
</protein>
<feature type="chain" id="PRO_5046668026" evidence="1">
    <location>
        <begin position="21"/>
        <end position="336"/>
    </location>
</feature>
<name>A0ABU3R175_9GAMM</name>